<reference evidence="1" key="1">
    <citation type="submission" date="2024-09" db="EMBL/GenBank/DDBJ databases">
        <title>Draft Genome Sequences of Neofusicoccum parvum.</title>
        <authorList>
            <person name="Ashida A."/>
            <person name="Camagna M."/>
            <person name="Tanaka A."/>
            <person name="Takemoto D."/>
        </authorList>
    </citation>
    <scope>NUCLEOTIDE SEQUENCE</scope>
    <source>
        <strain evidence="1">PPO83</strain>
    </source>
</reference>
<accession>A0ACB5SF81</accession>
<dbReference type="EMBL" id="BSXG01000080">
    <property type="protein sequence ID" value="GME37664.1"/>
    <property type="molecule type" value="Genomic_DNA"/>
</dbReference>
<evidence type="ECO:0000313" key="1">
    <source>
        <dbReference type="EMBL" id="GME37664.1"/>
    </source>
</evidence>
<proteinExistence type="predicted"/>
<sequence length="105" mass="11384">MPLITEPNTTSPKPPSSFFPSTPSSHRDFALAATSLYSRITTSTADPAEVDTFIHLLVSDDRLFGIAAAVCPVLRETGPEVARRRNGALAVFAARVREGRKKETQ</sequence>
<gene>
    <name evidence="1" type="primary">g5341</name>
    <name evidence="1" type="ORF">NpPPO83_00005341</name>
</gene>
<name>A0ACB5SF81_9PEZI</name>
<keyword evidence="2" id="KW-1185">Reference proteome</keyword>
<organism evidence="1 2">
    <name type="scientific">Neofusicoccum parvum</name>
    <dbReference type="NCBI Taxonomy" id="310453"/>
    <lineage>
        <taxon>Eukaryota</taxon>
        <taxon>Fungi</taxon>
        <taxon>Dikarya</taxon>
        <taxon>Ascomycota</taxon>
        <taxon>Pezizomycotina</taxon>
        <taxon>Dothideomycetes</taxon>
        <taxon>Dothideomycetes incertae sedis</taxon>
        <taxon>Botryosphaeriales</taxon>
        <taxon>Botryosphaeriaceae</taxon>
        <taxon>Neofusicoccum</taxon>
    </lineage>
</organism>
<evidence type="ECO:0000313" key="2">
    <source>
        <dbReference type="Proteomes" id="UP001165186"/>
    </source>
</evidence>
<comment type="caution">
    <text evidence="1">The sequence shown here is derived from an EMBL/GenBank/DDBJ whole genome shotgun (WGS) entry which is preliminary data.</text>
</comment>
<dbReference type="Proteomes" id="UP001165186">
    <property type="component" value="Unassembled WGS sequence"/>
</dbReference>
<protein>
    <submittedName>
        <fullName evidence="1">Uncharacterized protein</fullName>
    </submittedName>
</protein>